<keyword evidence="1" id="KW-0732">Signal</keyword>
<accession>A0A094JE42</accession>
<dbReference type="RefSeq" id="WP_037442708.1">
    <property type="nucleotide sequence ID" value="NZ_JPEO01000006.1"/>
</dbReference>
<sequence length="121" mass="13494">MTRLNLVQYFSLLTCVAFTNFSALAHDQAHPLEPDHELAKSLVASGIIRSLDQTLAELLRHCNAELLDAHLYQSDGEWRYDLYIRFRQGIVQSLIVNASDGTLISPDKLPGDCLPDEAAAR</sequence>
<proteinExistence type="predicted"/>
<comment type="caution">
    <text evidence="2">The sequence shown here is derived from an EMBL/GenBank/DDBJ whole genome shotgun (WGS) entry which is preliminary data.</text>
</comment>
<protein>
    <recommendedName>
        <fullName evidence="4">PepSY domain-containing protein</fullName>
    </recommendedName>
</protein>
<feature type="signal peptide" evidence="1">
    <location>
        <begin position="1"/>
        <end position="25"/>
    </location>
</feature>
<name>A0A094JE42_9GAMM</name>
<dbReference type="EMBL" id="JPEO01000006">
    <property type="protein sequence ID" value="KFZ37502.1"/>
    <property type="molecule type" value="Genomic_DNA"/>
</dbReference>
<dbReference type="AlphaFoldDB" id="A0A094JE42"/>
<organism evidence="2 3">
    <name type="scientific">Shewanella mangrovi</name>
    <dbReference type="NCBI Taxonomy" id="1515746"/>
    <lineage>
        <taxon>Bacteria</taxon>
        <taxon>Pseudomonadati</taxon>
        <taxon>Pseudomonadota</taxon>
        <taxon>Gammaproteobacteria</taxon>
        <taxon>Alteromonadales</taxon>
        <taxon>Shewanellaceae</taxon>
        <taxon>Shewanella</taxon>
    </lineage>
</organism>
<evidence type="ECO:0000313" key="3">
    <source>
        <dbReference type="Proteomes" id="UP000029264"/>
    </source>
</evidence>
<dbReference type="eggNOG" id="COG3212">
    <property type="taxonomic scope" value="Bacteria"/>
</dbReference>
<keyword evidence="3" id="KW-1185">Reference proteome</keyword>
<evidence type="ECO:0008006" key="4">
    <source>
        <dbReference type="Google" id="ProtNLM"/>
    </source>
</evidence>
<dbReference type="STRING" id="1515746.HR45_10870"/>
<evidence type="ECO:0000313" key="2">
    <source>
        <dbReference type="EMBL" id="KFZ37502.1"/>
    </source>
</evidence>
<evidence type="ECO:0000256" key="1">
    <source>
        <dbReference type="SAM" id="SignalP"/>
    </source>
</evidence>
<reference evidence="2 3" key="1">
    <citation type="submission" date="2014-06" db="EMBL/GenBank/DDBJ databases">
        <title>Shewanella sp. YQH10.</title>
        <authorList>
            <person name="Liu Y."/>
            <person name="Zeng R."/>
        </authorList>
    </citation>
    <scope>NUCLEOTIDE SEQUENCE [LARGE SCALE GENOMIC DNA]</scope>
    <source>
        <strain evidence="2 3">YQH10</strain>
    </source>
</reference>
<feature type="chain" id="PRO_5001905164" description="PepSY domain-containing protein" evidence="1">
    <location>
        <begin position="26"/>
        <end position="121"/>
    </location>
</feature>
<dbReference type="Proteomes" id="UP000029264">
    <property type="component" value="Unassembled WGS sequence"/>
</dbReference>
<gene>
    <name evidence="2" type="ORF">HR45_10870</name>
</gene>
<dbReference type="OrthoDB" id="6265069at2"/>